<accession>A0A0A9DVF9</accession>
<name>A0A0A9DVF9_ARUDO</name>
<reference evidence="1" key="1">
    <citation type="submission" date="2014-09" db="EMBL/GenBank/DDBJ databases">
        <authorList>
            <person name="Magalhaes I.L.F."/>
            <person name="Oliveira U."/>
            <person name="Santos F.R."/>
            <person name="Vidigal T.H.D.A."/>
            <person name="Brescovit A.D."/>
            <person name="Santos A.J."/>
        </authorList>
    </citation>
    <scope>NUCLEOTIDE SEQUENCE</scope>
    <source>
        <tissue evidence="1">Shoot tissue taken approximately 20 cm above the soil surface</tissue>
    </source>
</reference>
<evidence type="ECO:0000313" key="1">
    <source>
        <dbReference type="EMBL" id="JAD90668.1"/>
    </source>
</evidence>
<dbReference type="AlphaFoldDB" id="A0A0A9DVF9"/>
<protein>
    <submittedName>
        <fullName evidence="1">Uncharacterized protein</fullName>
    </submittedName>
</protein>
<dbReference type="EMBL" id="GBRH01207227">
    <property type="protein sequence ID" value="JAD90668.1"/>
    <property type="molecule type" value="Transcribed_RNA"/>
</dbReference>
<organism evidence="1">
    <name type="scientific">Arundo donax</name>
    <name type="common">Giant reed</name>
    <name type="synonym">Donax arundinaceus</name>
    <dbReference type="NCBI Taxonomy" id="35708"/>
    <lineage>
        <taxon>Eukaryota</taxon>
        <taxon>Viridiplantae</taxon>
        <taxon>Streptophyta</taxon>
        <taxon>Embryophyta</taxon>
        <taxon>Tracheophyta</taxon>
        <taxon>Spermatophyta</taxon>
        <taxon>Magnoliopsida</taxon>
        <taxon>Liliopsida</taxon>
        <taxon>Poales</taxon>
        <taxon>Poaceae</taxon>
        <taxon>PACMAD clade</taxon>
        <taxon>Arundinoideae</taxon>
        <taxon>Arundineae</taxon>
        <taxon>Arundo</taxon>
    </lineage>
</organism>
<sequence length="45" mass="5428">MPFLEQLRFGHYKLLNSIRSVFKTQSMSSYHNLQILYTHILTQNE</sequence>
<reference evidence="1" key="2">
    <citation type="journal article" date="2015" name="Data Brief">
        <title>Shoot transcriptome of the giant reed, Arundo donax.</title>
        <authorList>
            <person name="Barrero R.A."/>
            <person name="Guerrero F.D."/>
            <person name="Moolhuijzen P."/>
            <person name="Goolsby J.A."/>
            <person name="Tidwell J."/>
            <person name="Bellgard S.E."/>
            <person name="Bellgard M.I."/>
        </authorList>
    </citation>
    <scope>NUCLEOTIDE SEQUENCE</scope>
    <source>
        <tissue evidence="1">Shoot tissue taken approximately 20 cm above the soil surface</tissue>
    </source>
</reference>
<proteinExistence type="predicted"/>